<evidence type="ECO:0008006" key="2">
    <source>
        <dbReference type="Google" id="ProtNLM"/>
    </source>
</evidence>
<proteinExistence type="predicted"/>
<dbReference type="NCBIfam" id="TIGR02722">
    <property type="entry name" value="lp"/>
    <property type="match status" value="1"/>
</dbReference>
<organism evidence="1">
    <name type="scientific">marine metagenome</name>
    <dbReference type="NCBI Taxonomy" id="408172"/>
    <lineage>
        <taxon>unclassified sequences</taxon>
        <taxon>metagenomes</taxon>
        <taxon>ecological metagenomes</taxon>
    </lineage>
</organism>
<feature type="non-terminal residue" evidence="1">
    <location>
        <position position="1"/>
    </location>
</feature>
<dbReference type="InterPro" id="IPR014094">
    <property type="entry name" value="LpoB"/>
</dbReference>
<evidence type="ECO:0000313" key="1">
    <source>
        <dbReference type="EMBL" id="SVC27909.1"/>
    </source>
</evidence>
<dbReference type="PANTHER" id="PTHR40593:SF1">
    <property type="entry name" value="PENICILLIN-BINDING PROTEIN ACTIVATOR LPOB"/>
    <property type="match status" value="1"/>
</dbReference>
<reference evidence="1" key="1">
    <citation type="submission" date="2018-05" db="EMBL/GenBank/DDBJ databases">
        <authorList>
            <person name="Lanie J.A."/>
            <person name="Ng W.-L."/>
            <person name="Kazmierczak K.M."/>
            <person name="Andrzejewski T.M."/>
            <person name="Davidsen T.M."/>
            <person name="Wayne K.J."/>
            <person name="Tettelin H."/>
            <person name="Glass J.I."/>
            <person name="Rusch D."/>
            <person name="Podicherti R."/>
            <person name="Tsui H.-C.T."/>
            <person name="Winkler M.E."/>
        </authorList>
    </citation>
    <scope>NUCLEOTIDE SEQUENCE</scope>
</reference>
<name>A0A382KUE0_9ZZZZ</name>
<protein>
    <recommendedName>
        <fullName evidence="2">Penicillin-binding protein activator LpoB</fullName>
    </recommendedName>
</protein>
<dbReference type="EMBL" id="UINC01082806">
    <property type="protein sequence ID" value="SVC27909.1"/>
    <property type="molecule type" value="Genomic_DNA"/>
</dbReference>
<dbReference type="Pfam" id="PF13036">
    <property type="entry name" value="LpoB"/>
    <property type="match status" value="1"/>
</dbReference>
<dbReference type="AlphaFoldDB" id="A0A382KUE0"/>
<dbReference type="PANTHER" id="PTHR40593">
    <property type="entry name" value="PENICILLIN-BINDING PROTEIN ACTIVATOR LPOB"/>
    <property type="match status" value="1"/>
</dbReference>
<dbReference type="Gene3D" id="3.40.50.10610">
    <property type="entry name" value="ABC-type transport auxiliary lipoprotein component"/>
    <property type="match status" value="1"/>
</dbReference>
<sequence>GFAACGGPRAFTQGQYGDPEEISMLDDKWNQNDMQLIAKKMIGSMETWVATQGVDQKPVVIPEMPRNRTTEHIDMMALYDHVKTALIQSGEFSFLDKAARQEVAEEYEYQGSGYVDPDEAKGPGKQKAAEYFLGGTITSTVQQVGKNKVIYYKATFELTDISTTEIVWIDHKEITKHFKKKSIGF</sequence>
<gene>
    <name evidence="1" type="ORF">METZ01_LOCUS280763</name>
</gene>
<accession>A0A382KUE0</accession>
<dbReference type="GO" id="GO:0031241">
    <property type="term" value="C:periplasmic side of cell outer membrane"/>
    <property type="evidence" value="ECO:0007669"/>
    <property type="project" value="TreeGrafter"/>
</dbReference>
<dbReference type="GO" id="GO:0009252">
    <property type="term" value="P:peptidoglycan biosynthetic process"/>
    <property type="evidence" value="ECO:0007669"/>
    <property type="project" value="TreeGrafter"/>
</dbReference>
<dbReference type="GO" id="GO:0030234">
    <property type="term" value="F:enzyme regulator activity"/>
    <property type="evidence" value="ECO:0007669"/>
    <property type="project" value="TreeGrafter"/>
</dbReference>